<dbReference type="AlphaFoldDB" id="A0A919PZP2"/>
<evidence type="ECO:0000256" key="2">
    <source>
        <dbReference type="SAM" id="Phobius"/>
    </source>
</evidence>
<comment type="caution">
    <text evidence="3">The sequence shown here is derived from an EMBL/GenBank/DDBJ whole genome shotgun (WGS) entry which is preliminary data.</text>
</comment>
<evidence type="ECO:0000256" key="1">
    <source>
        <dbReference type="SAM" id="MobiDB-lite"/>
    </source>
</evidence>
<keyword evidence="2" id="KW-1133">Transmembrane helix</keyword>
<feature type="transmembrane region" description="Helical" evidence="2">
    <location>
        <begin position="73"/>
        <end position="94"/>
    </location>
</feature>
<feature type="transmembrane region" description="Helical" evidence="2">
    <location>
        <begin position="106"/>
        <end position="126"/>
    </location>
</feature>
<gene>
    <name evidence="3" type="ORF">Dac01nite_03920</name>
</gene>
<organism evidence="3 4">
    <name type="scientific">Demequina activiva</name>
    <dbReference type="NCBI Taxonomy" id="1582364"/>
    <lineage>
        <taxon>Bacteria</taxon>
        <taxon>Bacillati</taxon>
        <taxon>Actinomycetota</taxon>
        <taxon>Actinomycetes</taxon>
        <taxon>Micrococcales</taxon>
        <taxon>Demequinaceae</taxon>
        <taxon>Demequina</taxon>
    </lineage>
</organism>
<feature type="region of interest" description="Disordered" evidence="1">
    <location>
        <begin position="1"/>
        <end position="25"/>
    </location>
</feature>
<accession>A0A919PZP2</accession>
<feature type="transmembrane region" description="Helical" evidence="2">
    <location>
        <begin position="178"/>
        <end position="198"/>
    </location>
</feature>
<dbReference type="RefSeq" id="WP_203653082.1">
    <property type="nucleotide sequence ID" value="NZ_BONR01000001.1"/>
</dbReference>
<evidence type="ECO:0000313" key="3">
    <source>
        <dbReference type="EMBL" id="GIG53640.1"/>
    </source>
</evidence>
<proteinExistence type="predicted"/>
<reference evidence="3" key="1">
    <citation type="submission" date="2021-01" db="EMBL/GenBank/DDBJ databases">
        <title>Whole genome shotgun sequence of Demequina activiva NBRC 110675.</title>
        <authorList>
            <person name="Komaki H."/>
            <person name="Tamura T."/>
        </authorList>
    </citation>
    <scope>NUCLEOTIDE SEQUENCE</scope>
    <source>
        <strain evidence="3">NBRC 110675</strain>
    </source>
</reference>
<keyword evidence="2" id="KW-0472">Membrane</keyword>
<protein>
    <submittedName>
        <fullName evidence="3">Uncharacterized protein</fullName>
    </submittedName>
</protein>
<dbReference type="EMBL" id="BONR01000001">
    <property type="protein sequence ID" value="GIG53640.1"/>
    <property type="molecule type" value="Genomic_DNA"/>
</dbReference>
<sequence>MAKDDDARRREDDPDALEWPDERLGARDQEAANEAALNEKAPVGRPLAALILGILIVEMFVLAVNVPTGDISLFLQLAAPIALGGAVVGLPAGYALDRVVRRMRRGVGEIAFVVMGGAIGYGLTWAGLTLLSDQFGDVGEFTTFRAYASMFMLTATAAGFLGAYMLADKLRRYPKQVAILGTFVAVLVVLSATTLLFGSGA</sequence>
<evidence type="ECO:0000313" key="4">
    <source>
        <dbReference type="Proteomes" id="UP000652354"/>
    </source>
</evidence>
<feature type="compositionally biased region" description="Basic and acidic residues" evidence="1">
    <location>
        <begin position="1"/>
        <end position="12"/>
    </location>
</feature>
<keyword evidence="2" id="KW-0812">Transmembrane</keyword>
<dbReference type="Proteomes" id="UP000652354">
    <property type="component" value="Unassembled WGS sequence"/>
</dbReference>
<feature type="transmembrane region" description="Helical" evidence="2">
    <location>
        <begin position="47"/>
        <end position="67"/>
    </location>
</feature>
<keyword evidence="4" id="KW-1185">Reference proteome</keyword>
<feature type="transmembrane region" description="Helical" evidence="2">
    <location>
        <begin position="146"/>
        <end position="166"/>
    </location>
</feature>
<name>A0A919PZP2_9MICO</name>